<dbReference type="InterPro" id="IPR051087">
    <property type="entry name" value="Mitochondrial_ACSM"/>
</dbReference>
<keyword evidence="2" id="KW-0436">Ligase</keyword>
<protein>
    <submittedName>
        <fullName evidence="7">AMP-binding protein</fullName>
    </submittedName>
</protein>
<dbReference type="GO" id="GO:0016405">
    <property type="term" value="F:CoA-ligase activity"/>
    <property type="evidence" value="ECO:0007669"/>
    <property type="project" value="UniProtKB-ARBA"/>
</dbReference>
<keyword evidence="4" id="KW-0067">ATP-binding</keyword>
<dbReference type="InterPro" id="IPR045851">
    <property type="entry name" value="AMP-bd_C_sf"/>
</dbReference>
<sequence length="521" mass="58419">MSITSYEEAVAAHEWHVPERYNIAHDVCDKHPPDKLAMVHEHFDGTVREVQWGELQELSNRFANVLRAHGVEKGDRVAMLLPPTPETAAAFFGTWKCGAILLSMSVLYGDDGIRHRVSDSQAKVLVTNAANKDRVDPALVEHVLLLDDELLQSGDASFDPEDTLADDPAQLYYTSGTTGLAKGIVHAHRYLLAHEEFIYCHDVREGERFHGMGEWAWAAGIAPLLGPWRFGAVQLVLQRQGGFDPNQQLDFLSRHGATNVFTTPTAMRSMMSIADAGTRYPQQFRIVCSAGEPLNPEAIRWFREQYGLTVLDYYGLTESYPLCANFPFMEVREGSMGRPMPGWDVQILDPDEQPVPQGERGEICLRARSNPHYPLGYWRNEEAAQETFGGDWFHTKDAARFDEDGYVWYEGRADDVIIAAGYRIGPFEVESACLEHPAVKEAAAVASPDERRGSVVKAFIVLASGHSPSDELVAEIQAHVRSRLSAYAYPRRIEFVEDLPKTLTGKIRRIELRQRELEGNP</sequence>
<dbReference type="AlphaFoldDB" id="A0A9X3N3H7"/>
<dbReference type="Proteomes" id="UP001147653">
    <property type="component" value="Unassembled WGS sequence"/>
</dbReference>
<evidence type="ECO:0000256" key="4">
    <source>
        <dbReference type="ARBA" id="ARBA00022840"/>
    </source>
</evidence>
<name>A0A9X3N3H7_9ACTN</name>
<gene>
    <name evidence="7" type="ORF">OJ997_01250</name>
</gene>
<dbReference type="GO" id="GO:0006633">
    <property type="term" value="P:fatty acid biosynthetic process"/>
    <property type="evidence" value="ECO:0007669"/>
    <property type="project" value="TreeGrafter"/>
</dbReference>
<dbReference type="FunFam" id="3.30.300.30:FF:000005">
    <property type="entry name" value="Acyl-coenzyme A synthetase ACSM5, mitochondrial"/>
    <property type="match status" value="1"/>
</dbReference>
<dbReference type="InterPro" id="IPR042099">
    <property type="entry name" value="ANL_N_sf"/>
</dbReference>
<dbReference type="EMBL" id="JAPDDP010000002">
    <property type="protein sequence ID" value="MDA0178904.1"/>
    <property type="molecule type" value="Genomic_DNA"/>
</dbReference>
<evidence type="ECO:0000313" key="8">
    <source>
        <dbReference type="Proteomes" id="UP001147653"/>
    </source>
</evidence>
<proteinExistence type="inferred from homology"/>
<dbReference type="GO" id="GO:0006637">
    <property type="term" value="P:acyl-CoA metabolic process"/>
    <property type="evidence" value="ECO:0007669"/>
    <property type="project" value="TreeGrafter"/>
</dbReference>
<reference evidence="7" key="1">
    <citation type="submission" date="2022-10" db="EMBL/GenBank/DDBJ databases">
        <title>The WGS of Solirubrobacter phytolaccae KCTC 29190.</title>
        <authorList>
            <person name="Jiang Z."/>
        </authorList>
    </citation>
    <scope>NUCLEOTIDE SEQUENCE</scope>
    <source>
        <strain evidence="7">KCTC 29190</strain>
    </source>
</reference>
<keyword evidence="8" id="KW-1185">Reference proteome</keyword>
<comment type="similarity">
    <text evidence="1">Belongs to the ATP-dependent AMP-binding enzyme family.</text>
</comment>
<dbReference type="GO" id="GO:0015645">
    <property type="term" value="F:fatty acid ligase activity"/>
    <property type="evidence" value="ECO:0007669"/>
    <property type="project" value="TreeGrafter"/>
</dbReference>
<organism evidence="7 8">
    <name type="scientific">Solirubrobacter phytolaccae</name>
    <dbReference type="NCBI Taxonomy" id="1404360"/>
    <lineage>
        <taxon>Bacteria</taxon>
        <taxon>Bacillati</taxon>
        <taxon>Actinomycetota</taxon>
        <taxon>Thermoleophilia</taxon>
        <taxon>Solirubrobacterales</taxon>
        <taxon>Solirubrobacteraceae</taxon>
        <taxon>Solirubrobacter</taxon>
    </lineage>
</organism>
<evidence type="ECO:0000259" key="6">
    <source>
        <dbReference type="Pfam" id="PF13193"/>
    </source>
</evidence>
<dbReference type="Pfam" id="PF13193">
    <property type="entry name" value="AMP-binding_C"/>
    <property type="match status" value="1"/>
</dbReference>
<feature type="domain" description="AMP-binding enzyme C-terminal" evidence="6">
    <location>
        <begin position="428"/>
        <end position="506"/>
    </location>
</feature>
<dbReference type="PANTHER" id="PTHR43605:SF10">
    <property type="entry name" value="ACYL-COA SYNTHETASE MEDIUM CHAIN FAMILY MEMBER 3"/>
    <property type="match status" value="1"/>
</dbReference>
<dbReference type="SUPFAM" id="SSF56801">
    <property type="entry name" value="Acetyl-CoA synthetase-like"/>
    <property type="match status" value="1"/>
</dbReference>
<dbReference type="GO" id="GO:0005524">
    <property type="term" value="F:ATP binding"/>
    <property type="evidence" value="ECO:0007669"/>
    <property type="project" value="UniProtKB-KW"/>
</dbReference>
<dbReference type="PROSITE" id="PS00455">
    <property type="entry name" value="AMP_BINDING"/>
    <property type="match status" value="1"/>
</dbReference>
<evidence type="ECO:0000313" key="7">
    <source>
        <dbReference type="EMBL" id="MDA0178904.1"/>
    </source>
</evidence>
<evidence type="ECO:0000256" key="2">
    <source>
        <dbReference type="ARBA" id="ARBA00022598"/>
    </source>
</evidence>
<dbReference type="InterPro" id="IPR020845">
    <property type="entry name" value="AMP-binding_CS"/>
</dbReference>
<dbReference type="Gene3D" id="3.30.300.30">
    <property type="match status" value="1"/>
</dbReference>
<evidence type="ECO:0000256" key="3">
    <source>
        <dbReference type="ARBA" id="ARBA00022741"/>
    </source>
</evidence>
<evidence type="ECO:0000259" key="5">
    <source>
        <dbReference type="Pfam" id="PF00501"/>
    </source>
</evidence>
<dbReference type="GO" id="GO:0004321">
    <property type="term" value="F:fatty-acyl-CoA synthase activity"/>
    <property type="evidence" value="ECO:0007669"/>
    <property type="project" value="TreeGrafter"/>
</dbReference>
<dbReference type="Gene3D" id="3.40.50.12780">
    <property type="entry name" value="N-terminal domain of ligase-like"/>
    <property type="match status" value="1"/>
</dbReference>
<accession>A0A9X3N3H7</accession>
<dbReference type="InterPro" id="IPR000873">
    <property type="entry name" value="AMP-dep_synth/lig_dom"/>
</dbReference>
<keyword evidence="3" id="KW-0547">Nucleotide-binding</keyword>
<evidence type="ECO:0000256" key="1">
    <source>
        <dbReference type="ARBA" id="ARBA00006432"/>
    </source>
</evidence>
<feature type="domain" description="AMP-dependent synthetase/ligase" evidence="5">
    <location>
        <begin position="28"/>
        <end position="368"/>
    </location>
</feature>
<dbReference type="Pfam" id="PF00501">
    <property type="entry name" value="AMP-binding"/>
    <property type="match status" value="1"/>
</dbReference>
<comment type="caution">
    <text evidence="7">The sequence shown here is derived from an EMBL/GenBank/DDBJ whole genome shotgun (WGS) entry which is preliminary data.</text>
</comment>
<dbReference type="RefSeq" id="WP_270023170.1">
    <property type="nucleotide sequence ID" value="NZ_JAPDDP010000002.1"/>
</dbReference>
<dbReference type="PANTHER" id="PTHR43605">
    <property type="entry name" value="ACYL-COENZYME A SYNTHETASE"/>
    <property type="match status" value="1"/>
</dbReference>
<dbReference type="InterPro" id="IPR025110">
    <property type="entry name" value="AMP-bd_C"/>
</dbReference>